<keyword evidence="7" id="KW-1185">Reference proteome</keyword>
<evidence type="ECO:0000256" key="1">
    <source>
        <dbReference type="ARBA" id="ARBA00023015"/>
    </source>
</evidence>
<dbReference type="PANTHER" id="PTHR30055">
    <property type="entry name" value="HTH-TYPE TRANSCRIPTIONAL REGULATOR RUTR"/>
    <property type="match status" value="1"/>
</dbReference>
<feature type="domain" description="HTH tetR-type" evidence="5">
    <location>
        <begin position="7"/>
        <end position="67"/>
    </location>
</feature>
<dbReference type="Gene3D" id="1.10.357.10">
    <property type="entry name" value="Tetracycline Repressor, domain 2"/>
    <property type="match status" value="1"/>
</dbReference>
<organism evidence="6 7">
    <name type="scientific">Reticulibacter mediterranei</name>
    <dbReference type="NCBI Taxonomy" id="2778369"/>
    <lineage>
        <taxon>Bacteria</taxon>
        <taxon>Bacillati</taxon>
        <taxon>Chloroflexota</taxon>
        <taxon>Ktedonobacteria</taxon>
        <taxon>Ktedonobacterales</taxon>
        <taxon>Reticulibacteraceae</taxon>
        <taxon>Reticulibacter</taxon>
    </lineage>
</organism>
<sequence>MTEEGISNARRQVLSAAERLFSERGYAAVTMRDIAEELGIRQASLYYHVPQGKEQLFVEVIQESLQRHRKGIEEVLAHSEPDLASQLRALAFWLLSQPPVDFTRFLRSDLPALEKEHADRLLSLATKALIAPIKEVIVAAYRRGEIRLVDERVIATSFLALIDSIHALDNYAHAPGDVVARDIIDVLLDGLRRR</sequence>
<dbReference type="PANTHER" id="PTHR30055:SF234">
    <property type="entry name" value="HTH-TYPE TRANSCRIPTIONAL REGULATOR BETI"/>
    <property type="match status" value="1"/>
</dbReference>
<feature type="DNA-binding region" description="H-T-H motif" evidence="4">
    <location>
        <begin position="30"/>
        <end position="49"/>
    </location>
</feature>
<proteinExistence type="predicted"/>
<dbReference type="InterPro" id="IPR036271">
    <property type="entry name" value="Tet_transcr_reg_TetR-rel_C_sf"/>
</dbReference>
<dbReference type="InterPro" id="IPR050109">
    <property type="entry name" value="HTH-type_TetR-like_transc_reg"/>
</dbReference>
<dbReference type="SUPFAM" id="SSF46689">
    <property type="entry name" value="Homeodomain-like"/>
    <property type="match status" value="1"/>
</dbReference>
<dbReference type="GO" id="GO:0000976">
    <property type="term" value="F:transcription cis-regulatory region binding"/>
    <property type="evidence" value="ECO:0007669"/>
    <property type="project" value="TreeGrafter"/>
</dbReference>
<accession>A0A8J3IG21</accession>
<dbReference type="PRINTS" id="PR00455">
    <property type="entry name" value="HTHTETR"/>
</dbReference>
<evidence type="ECO:0000313" key="6">
    <source>
        <dbReference type="EMBL" id="GHO90060.1"/>
    </source>
</evidence>
<dbReference type="Proteomes" id="UP000597444">
    <property type="component" value="Unassembled WGS sequence"/>
</dbReference>
<evidence type="ECO:0000256" key="4">
    <source>
        <dbReference type="PROSITE-ProRule" id="PRU00335"/>
    </source>
</evidence>
<dbReference type="Gene3D" id="1.10.10.60">
    <property type="entry name" value="Homeodomain-like"/>
    <property type="match status" value="1"/>
</dbReference>
<reference evidence="6" key="1">
    <citation type="submission" date="2020-10" db="EMBL/GenBank/DDBJ databases">
        <title>Taxonomic study of unclassified bacteria belonging to the class Ktedonobacteria.</title>
        <authorList>
            <person name="Yabe S."/>
            <person name="Wang C.M."/>
            <person name="Zheng Y."/>
            <person name="Sakai Y."/>
            <person name="Cavaletti L."/>
            <person name="Monciardini P."/>
            <person name="Donadio S."/>
        </authorList>
    </citation>
    <scope>NUCLEOTIDE SEQUENCE</scope>
    <source>
        <strain evidence="6">ID150040</strain>
    </source>
</reference>
<protein>
    <recommendedName>
        <fullName evidence="5">HTH tetR-type domain-containing protein</fullName>
    </recommendedName>
</protein>
<keyword evidence="1" id="KW-0805">Transcription regulation</keyword>
<gene>
    <name evidence="6" type="ORF">KSF_001080</name>
</gene>
<dbReference type="InterPro" id="IPR009057">
    <property type="entry name" value="Homeodomain-like_sf"/>
</dbReference>
<dbReference type="InterPro" id="IPR001647">
    <property type="entry name" value="HTH_TetR"/>
</dbReference>
<keyword evidence="3" id="KW-0804">Transcription</keyword>
<dbReference type="Pfam" id="PF00440">
    <property type="entry name" value="TetR_N"/>
    <property type="match status" value="1"/>
</dbReference>
<evidence type="ECO:0000256" key="3">
    <source>
        <dbReference type="ARBA" id="ARBA00023163"/>
    </source>
</evidence>
<comment type="caution">
    <text evidence="6">The sequence shown here is derived from an EMBL/GenBank/DDBJ whole genome shotgun (WGS) entry which is preliminary data.</text>
</comment>
<dbReference type="GO" id="GO:0003700">
    <property type="term" value="F:DNA-binding transcription factor activity"/>
    <property type="evidence" value="ECO:0007669"/>
    <property type="project" value="TreeGrafter"/>
</dbReference>
<evidence type="ECO:0000313" key="7">
    <source>
        <dbReference type="Proteomes" id="UP000597444"/>
    </source>
</evidence>
<name>A0A8J3IG21_9CHLR</name>
<dbReference type="PROSITE" id="PS50977">
    <property type="entry name" value="HTH_TETR_2"/>
    <property type="match status" value="1"/>
</dbReference>
<dbReference type="SUPFAM" id="SSF48498">
    <property type="entry name" value="Tetracyclin repressor-like, C-terminal domain"/>
    <property type="match status" value="1"/>
</dbReference>
<evidence type="ECO:0000256" key="2">
    <source>
        <dbReference type="ARBA" id="ARBA00023125"/>
    </source>
</evidence>
<evidence type="ECO:0000259" key="5">
    <source>
        <dbReference type="PROSITE" id="PS50977"/>
    </source>
</evidence>
<dbReference type="AlphaFoldDB" id="A0A8J3IG21"/>
<keyword evidence="2 4" id="KW-0238">DNA-binding</keyword>
<dbReference type="RefSeq" id="WP_220201065.1">
    <property type="nucleotide sequence ID" value="NZ_BNJK01000001.1"/>
</dbReference>
<dbReference type="EMBL" id="BNJK01000001">
    <property type="protein sequence ID" value="GHO90060.1"/>
    <property type="molecule type" value="Genomic_DNA"/>
</dbReference>